<evidence type="ECO:0000313" key="3">
    <source>
        <dbReference type="EMBL" id="MBC3792308.1"/>
    </source>
</evidence>
<accession>A0ABR6W6V2</accession>
<feature type="chain" id="PRO_5046618634" description="SnoaL-like domain-containing protein" evidence="1">
    <location>
        <begin position="22"/>
        <end position="148"/>
    </location>
</feature>
<organism evidence="3 4">
    <name type="scientific">Spirosoma utsteinense</name>
    <dbReference type="NCBI Taxonomy" id="2585773"/>
    <lineage>
        <taxon>Bacteria</taxon>
        <taxon>Pseudomonadati</taxon>
        <taxon>Bacteroidota</taxon>
        <taxon>Cytophagia</taxon>
        <taxon>Cytophagales</taxon>
        <taxon>Cytophagaceae</taxon>
        <taxon>Spirosoma</taxon>
    </lineage>
</organism>
<dbReference type="SUPFAM" id="SSF54427">
    <property type="entry name" value="NTF2-like"/>
    <property type="match status" value="1"/>
</dbReference>
<evidence type="ECO:0000256" key="1">
    <source>
        <dbReference type="SAM" id="SignalP"/>
    </source>
</evidence>
<gene>
    <name evidence="3" type="ORF">FH603_2819</name>
</gene>
<dbReference type="InterPro" id="IPR037401">
    <property type="entry name" value="SnoaL-like"/>
</dbReference>
<dbReference type="Gene3D" id="3.10.450.50">
    <property type="match status" value="1"/>
</dbReference>
<dbReference type="RefSeq" id="WP_186738091.1">
    <property type="nucleotide sequence ID" value="NZ_VFIA01000015.1"/>
</dbReference>
<reference evidence="3 4" key="1">
    <citation type="submission" date="2019-06" db="EMBL/GenBank/DDBJ databases">
        <title>Spirosoma utsteinense sp. nov. isolated from Antarctic ice-free soils.</title>
        <authorList>
            <person name="Tahon G."/>
        </authorList>
    </citation>
    <scope>NUCLEOTIDE SEQUENCE [LARGE SCALE GENOMIC DNA]</scope>
    <source>
        <strain evidence="3 4">LMG 31447</strain>
    </source>
</reference>
<comment type="caution">
    <text evidence="3">The sequence shown here is derived from an EMBL/GenBank/DDBJ whole genome shotgun (WGS) entry which is preliminary data.</text>
</comment>
<dbReference type="InterPro" id="IPR032710">
    <property type="entry name" value="NTF2-like_dom_sf"/>
</dbReference>
<dbReference type="Proteomes" id="UP000700732">
    <property type="component" value="Unassembled WGS sequence"/>
</dbReference>
<feature type="signal peptide" evidence="1">
    <location>
        <begin position="1"/>
        <end position="21"/>
    </location>
</feature>
<evidence type="ECO:0000313" key="4">
    <source>
        <dbReference type="Proteomes" id="UP000700732"/>
    </source>
</evidence>
<keyword evidence="4" id="KW-1185">Reference proteome</keyword>
<evidence type="ECO:0000259" key="2">
    <source>
        <dbReference type="Pfam" id="PF13577"/>
    </source>
</evidence>
<keyword evidence="1" id="KW-0732">Signal</keyword>
<proteinExistence type="predicted"/>
<name>A0ABR6W6V2_9BACT</name>
<dbReference type="Pfam" id="PF13577">
    <property type="entry name" value="SnoaL_4"/>
    <property type="match status" value="1"/>
</dbReference>
<dbReference type="EMBL" id="VFIA01000015">
    <property type="protein sequence ID" value="MBC3792308.1"/>
    <property type="molecule type" value="Genomic_DNA"/>
</dbReference>
<protein>
    <recommendedName>
        <fullName evidence="2">SnoaL-like domain-containing protein</fullName>
    </recommendedName>
</protein>
<feature type="domain" description="SnoaL-like" evidence="2">
    <location>
        <begin position="21"/>
        <end position="139"/>
    </location>
</feature>
<sequence>MKHIFLFIGTLFLSSSSFAQSQDEAAVKTTINRMFEGMSKADSTLMKPLFAPGARLQTVQNKQGAVSVKEDPIAGFIASVGKAKAGALDERLSGMDIKIDGDLATAWTPYAFYFNGQQSHCGANAFTLVRIAGDWKIQNIIDTRRKCE</sequence>